<organism evidence="1">
    <name type="scientific">Melanopsichium pennsylvanicum 4</name>
    <dbReference type="NCBI Taxonomy" id="1398559"/>
    <lineage>
        <taxon>Eukaryota</taxon>
        <taxon>Fungi</taxon>
        <taxon>Dikarya</taxon>
        <taxon>Basidiomycota</taxon>
        <taxon>Ustilaginomycotina</taxon>
        <taxon>Ustilaginomycetes</taxon>
        <taxon>Ustilaginales</taxon>
        <taxon>Ustilaginaceae</taxon>
        <taxon>Melanopsichium</taxon>
    </lineage>
</organism>
<accession>A0A077QV49</accession>
<dbReference type="EMBL" id="HG529598">
    <property type="protein sequence ID" value="CDI53970.1"/>
    <property type="molecule type" value="Genomic_DNA"/>
</dbReference>
<sequence length="34" mass="3556">MEFALVRGSYLYYCVAEAVANATGAEMSIGLAIA</sequence>
<name>A0A077QV49_9BASI</name>
<proteinExistence type="predicted"/>
<evidence type="ECO:0000313" key="1">
    <source>
        <dbReference type="EMBL" id="CDI53970.1"/>
    </source>
</evidence>
<protein>
    <submittedName>
        <fullName evidence="1">Uncharacterized protein</fullName>
    </submittedName>
</protein>
<reference evidence="1" key="1">
    <citation type="journal article" date="2014" name="Genome Biol. Evol.">
        <title>Gene Loss Rather Than Gene Gain Is Associated with a Host Jump from Monocots to Dicots in the Smut Fungus Melanopsichium pennsylvanicum.</title>
        <authorList>
            <person name="Sharma R."/>
            <person name="Mishra B."/>
            <person name="Runge F."/>
            <person name="Thines M."/>
        </authorList>
    </citation>
    <scope>NUCLEOTIDE SEQUENCE</scope>
    <source>
        <strain evidence="1">4</strain>
    </source>
</reference>
<dbReference type="AlphaFoldDB" id="A0A077QV49"/>